<evidence type="ECO:0000313" key="1">
    <source>
        <dbReference type="EMBL" id="EGH18354.1"/>
    </source>
</evidence>
<dbReference type="EMBL" id="ADWY01002626">
    <property type="protein sequence ID" value="EGH18354.1"/>
    <property type="molecule type" value="Genomic_DNA"/>
</dbReference>
<accession>F3CGG2</accession>
<name>F3CGG2_PSESG</name>
<organism evidence="1 2">
    <name type="scientific">Pseudomonas savastanoi pv. glycinea str. race 4</name>
    <dbReference type="NCBI Taxonomy" id="875330"/>
    <lineage>
        <taxon>Bacteria</taxon>
        <taxon>Pseudomonadati</taxon>
        <taxon>Pseudomonadota</taxon>
        <taxon>Gammaproteobacteria</taxon>
        <taxon>Pseudomonadales</taxon>
        <taxon>Pseudomonadaceae</taxon>
        <taxon>Pseudomonas</taxon>
    </lineage>
</organism>
<feature type="non-terminal residue" evidence="1">
    <location>
        <position position="1"/>
    </location>
</feature>
<proteinExistence type="predicted"/>
<gene>
    <name evidence="1" type="ORF">Pgy4_35913</name>
</gene>
<feature type="non-terminal residue" evidence="1">
    <location>
        <position position="76"/>
    </location>
</feature>
<protein>
    <submittedName>
        <fullName evidence="1">Uncharacterized protein</fullName>
    </submittedName>
</protein>
<dbReference type="HOGENOM" id="CLU_2660471_0_0_6"/>
<comment type="caution">
    <text evidence="1">The sequence shown here is derived from an EMBL/GenBank/DDBJ whole genome shotgun (WGS) entry which is preliminary data.</text>
</comment>
<reference evidence="1 2" key="1">
    <citation type="journal article" date="2011" name="PLoS Pathog.">
        <title>Dynamic evolution of pathogenicity revealed by sequencing and comparative genomics of 19 Pseudomonas syringae isolates.</title>
        <authorList>
            <person name="Baltrus D.A."/>
            <person name="Nishimura M.T."/>
            <person name="Romanchuk A."/>
            <person name="Chang J.H."/>
            <person name="Mukhtar M.S."/>
            <person name="Cherkis K."/>
            <person name="Roach J."/>
            <person name="Grant S.R."/>
            <person name="Jones C.D."/>
            <person name="Dangl J.L."/>
        </authorList>
    </citation>
    <scope>NUCLEOTIDE SEQUENCE [LARGE SCALE GENOMIC DNA]</scope>
    <source>
        <strain evidence="2">race 4</strain>
    </source>
</reference>
<sequence>SKCSGFAIENSRARNQRKIASTRVFKREPLQLIMSFTYLTNANSPLRRSAGVSAAHGGCDVYQEPLECPKERGVSI</sequence>
<evidence type="ECO:0000313" key="2">
    <source>
        <dbReference type="Proteomes" id="UP000005466"/>
    </source>
</evidence>
<dbReference type="Proteomes" id="UP000005466">
    <property type="component" value="Unassembled WGS sequence"/>
</dbReference>
<dbReference type="AlphaFoldDB" id="F3CGG2"/>